<dbReference type="OrthoDB" id="7709620at2"/>
<dbReference type="Pfam" id="PF17963">
    <property type="entry name" value="Big_9"/>
    <property type="match status" value="1"/>
</dbReference>
<dbReference type="GO" id="GO:0005509">
    <property type="term" value="F:calcium ion binding"/>
    <property type="evidence" value="ECO:0007669"/>
    <property type="project" value="InterPro"/>
</dbReference>
<dbReference type="Pfam" id="PF00353">
    <property type="entry name" value="HemolysinCabind"/>
    <property type="match status" value="4"/>
</dbReference>
<evidence type="ECO:0000313" key="3">
    <source>
        <dbReference type="EMBL" id="SDD34512.1"/>
    </source>
</evidence>
<dbReference type="AlphaFoldDB" id="A0A1G6TZC1"/>
<dbReference type="InterPro" id="IPR040853">
    <property type="entry name" value="RapA2_cadherin-like"/>
</dbReference>
<dbReference type="InterPro" id="IPR001343">
    <property type="entry name" value="Hemolysn_Ca-bd"/>
</dbReference>
<dbReference type="Pfam" id="PF17803">
    <property type="entry name" value="Cadherin_4"/>
    <property type="match status" value="1"/>
</dbReference>
<evidence type="ECO:0000256" key="1">
    <source>
        <dbReference type="SAM" id="MobiDB-lite"/>
    </source>
</evidence>
<feature type="domain" description="RapA2 cadherin-like" evidence="2">
    <location>
        <begin position="112"/>
        <end position="173"/>
    </location>
</feature>
<dbReference type="SUPFAM" id="SSF51120">
    <property type="entry name" value="beta-Roll"/>
    <property type="match status" value="2"/>
</dbReference>
<evidence type="ECO:0000313" key="4">
    <source>
        <dbReference type="Proteomes" id="UP000183685"/>
    </source>
</evidence>
<dbReference type="Proteomes" id="UP000183685">
    <property type="component" value="Unassembled WGS sequence"/>
</dbReference>
<gene>
    <name evidence="3" type="ORF">SAMN04488071_0419</name>
</gene>
<keyword evidence="4" id="KW-1185">Reference proteome</keyword>
<accession>A0A1G6TZC1</accession>
<feature type="region of interest" description="Disordered" evidence="1">
    <location>
        <begin position="23"/>
        <end position="61"/>
    </location>
</feature>
<dbReference type="EMBL" id="FNAK01000001">
    <property type="protein sequence ID" value="SDD34512.1"/>
    <property type="molecule type" value="Genomic_DNA"/>
</dbReference>
<name>A0A1G6TZC1_9PROT</name>
<evidence type="ECO:0000259" key="2">
    <source>
        <dbReference type="Pfam" id="PF17803"/>
    </source>
</evidence>
<protein>
    <recommendedName>
        <fullName evidence="2">RapA2 cadherin-like domain-containing protein</fullName>
    </recommendedName>
</protein>
<dbReference type="RefSeq" id="WP_068308479.1">
    <property type="nucleotide sequence ID" value="NZ_FNAK01000001.1"/>
</dbReference>
<dbReference type="PRINTS" id="PR00313">
    <property type="entry name" value="CABNDNGRPT"/>
</dbReference>
<organism evidence="3 4">
    <name type="scientific">Kordiimonas lacus</name>
    <dbReference type="NCBI Taxonomy" id="637679"/>
    <lineage>
        <taxon>Bacteria</taxon>
        <taxon>Pseudomonadati</taxon>
        <taxon>Pseudomonadota</taxon>
        <taxon>Alphaproteobacteria</taxon>
        <taxon>Kordiimonadales</taxon>
        <taxon>Kordiimonadaceae</taxon>
        <taxon>Kordiimonas</taxon>
    </lineage>
</organism>
<dbReference type="STRING" id="637679.GCA_001550055_00470"/>
<dbReference type="Gene3D" id="2.150.10.10">
    <property type="entry name" value="Serralysin-like metalloprotease, C-terminal"/>
    <property type="match status" value="2"/>
</dbReference>
<sequence>MPKGGNGGVDNGTDDDDVIEATENKINGGDGSDIITGTDADDRVNAGDGDDTVTGGAGDDTLYGNDGSDTAVFSGDVRDYSFEDGKGNAFIVSGNDGTDTLKHIDTLVFDNFTLLIDGTNNAPLVEDSFLAVSEDGSGSVDLLAGAWDYEGEAISVVGGSATFEFDAAGSYDYLSVGETEVLVFDFTATDGTNEVMRSVTVTIEGVNDAPDAMDDSGTVSEEGPPIIGYALDNDSDVDQSDTLTVTTVAGGAVGSTITLASGAVVMMHANGTYSYDPAGSFDDLEDGETAADSFTYTVSDGNGGEDTATVSITITGVGNDEFELSQAPIDLGAEEIVNVAYLYYETFYGDNGDNEIAYDVDYYIYGTRAYLYDGDDIVQLRSFAEGTENGNLYNNWLYGDGGDDALGLQSGGGANGWGYYNGLSGGDDDDLLVLQINGDFQGYAYNSYFYGGQGNDEAYLQVNGDGSGYGWGNSFIYDTRYYANDGDDSFLLQQNATNTGDAGIYSSYLYGDAGNDSITVEQNGDGNYYSYALYQHLFGGTGDDDLTIDASDVTNAVYNAQVFNNRLYGQDGDDTLTILGSDETGSQYGVRFNYMFGGNGNDSITIVTESSSSYANRLYGEAGNDTLQSGAGRDYMWGGLDADTFVFADGFADDYVFDYQDGTDKIDVSGMSGVNSFDDLNIIDAGSITYIDFGGGDIIALVNVNAGDLGADDFIF</sequence>
<proteinExistence type="predicted"/>
<dbReference type="InterPro" id="IPR011049">
    <property type="entry name" value="Serralysin-like_metalloprot_C"/>
</dbReference>
<reference evidence="3 4" key="1">
    <citation type="submission" date="2016-10" db="EMBL/GenBank/DDBJ databases">
        <authorList>
            <person name="de Groot N.N."/>
        </authorList>
    </citation>
    <scope>NUCLEOTIDE SEQUENCE [LARGE SCALE GENOMIC DNA]</scope>
    <source>
        <strain evidence="3 4">CGMCC 1.9109</strain>
    </source>
</reference>